<keyword evidence="1" id="KW-0677">Repeat</keyword>
<name>A0A099YCU0_LIMMU</name>
<dbReference type="Gene3D" id="3.10.20.320">
    <property type="entry name" value="Putative peptidoglycan bound protein (lpxtg motif)"/>
    <property type="match status" value="1"/>
</dbReference>
<dbReference type="AlphaFoldDB" id="A0A099YCU0"/>
<reference evidence="3 4" key="1">
    <citation type="submission" date="2014-09" db="EMBL/GenBank/DDBJ databases">
        <title>Lactobacillus mucosae CRL573 Genome Sequencing.</title>
        <authorList>
            <person name="Bleckwedel J."/>
            <person name="Teran L.C."/>
            <person name="Bonacina J."/>
            <person name="Saavedra L."/>
            <person name="Mozzi F.B."/>
            <person name="Raya R.R."/>
        </authorList>
    </citation>
    <scope>NUCLEOTIDE SEQUENCE [LARGE SCALE GENOMIC DNA]</scope>
    <source>
        <strain evidence="3 4">CRL573</strain>
    </source>
</reference>
<dbReference type="Proteomes" id="UP000030001">
    <property type="component" value="Unassembled WGS sequence"/>
</dbReference>
<gene>
    <name evidence="3" type="ORF">LX03_06410</name>
</gene>
<evidence type="ECO:0000256" key="1">
    <source>
        <dbReference type="ARBA" id="ARBA00022737"/>
    </source>
</evidence>
<evidence type="ECO:0000313" key="4">
    <source>
        <dbReference type="Proteomes" id="UP000030001"/>
    </source>
</evidence>
<evidence type="ECO:0000313" key="3">
    <source>
        <dbReference type="EMBL" id="KGL66708.1"/>
    </source>
</evidence>
<feature type="domain" description="MucBP" evidence="2">
    <location>
        <begin position="10"/>
        <end position="73"/>
    </location>
</feature>
<dbReference type="EMBL" id="JROC01000033">
    <property type="protein sequence ID" value="KGL66708.1"/>
    <property type="molecule type" value="Genomic_DNA"/>
</dbReference>
<sequence length="236" mass="26877">MADSFKTGNPIWVYYTDIDTGANLRVPQLLRGFVGTPFHIVELKFPNYRFIKADGQLNGSFDMQPHSVHLYYRRNSWGEVQTVAMYLKLSTPTQLFDDVDGMPVDTPLPGGIFVKTFQRIATQKGEFWYEVNADRWLKYDSNTMKDFKELPNDDSLAPKPGTQLAILPLNHLKAVVDYVQGKKLDVYDQPYGQTIGKVIDGERLDIIGKLNDNNGVVWYQAKDLGFINGSYINLIQ</sequence>
<comment type="caution">
    <text evidence="3">The sequence shown here is derived from an EMBL/GenBank/DDBJ whole genome shotgun (WGS) entry which is preliminary data.</text>
</comment>
<dbReference type="InterPro" id="IPR009459">
    <property type="entry name" value="MucBP_dom"/>
</dbReference>
<dbReference type="Pfam" id="PF06458">
    <property type="entry name" value="MucBP"/>
    <property type="match status" value="1"/>
</dbReference>
<proteinExistence type="predicted"/>
<organism evidence="3 4">
    <name type="scientific">Limosilactobacillus mucosae</name>
    <name type="common">Lactobacillus mucosae</name>
    <dbReference type="NCBI Taxonomy" id="97478"/>
    <lineage>
        <taxon>Bacteria</taxon>
        <taxon>Bacillati</taxon>
        <taxon>Bacillota</taxon>
        <taxon>Bacilli</taxon>
        <taxon>Lactobacillales</taxon>
        <taxon>Lactobacillaceae</taxon>
        <taxon>Limosilactobacillus</taxon>
    </lineage>
</organism>
<accession>A0A099YCU0</accession>
<protein>
    <recommendedName>
        <fullName evidence="2">MucBP domain-containing protein</fullName>
    </recommendedName>
</protein>
<evidence type="ECO:0000259" key="2">
    <source>
        <dbReference type="Pfam" id="PF06458"/>
    </source>
</evidence>